<sequence length="166" mass="19211">MASITKWRLFILCYSFLFIDTAMSSQEVMEKLTAGFTKALEECKKELNLGGHIMQDFMNYWREEYELLNRDLGCAIMCMASKHDLITDDLKLHHGKAHEFAKTHGADDDLAKQLVTMIHDCENNQPESSDECMRALEISKCFRKKIHDLKWAPSMETVLEEIMADI</sequence>
<organism evidence="5">
    <name type="scientific">Pieris rapae</name>
    <name type="common">Small white butterfly</name>
    <name type="synonym">Artogeia rapae</name>
    <dbReference type="NCBI Taxonomy" id="64459"/>
    <lineage>
        <taxon>Eukaryota</taxon>
        <taxon>Metazoa</taxon>
        <taxon>Ecdysozoa</taxon>
        <taxon>Arthropoda</taxon>
        <taxon>Hexapoda</taxon>
        <taxon>Insecta</taxon>
        <taxon>Pterygota</taxon>
        <taxon>Neoptera</taxon>
        <taxon>Endopterygota</taxon>
        <taxon>Lepidoptera</taxon>
        <taxon>Glossata</taxon>
        <taxon>Ditrysia</taxon>
        <taxon>Papilionoidea</taxon>
        <taxon>Pieridae</taxon>
        <taxon>Pierinae</taxon>
        <taxon>Pieris</taxon>
    </lineage>
</organism>
<reference evidence="5" key="1">
    <citation type="journal article" date="2020" name="J. Insect Sci.">
        <title>Identification and Expression Profiles of 14 Odorant-Binding Protein Genes From Pieris rapae (Lepidoptera: Pieridae).</title>
        <authorList>
            <person name="Li M.Y."/>
            <person name="Jiang X.Y."/>
            <person name="Qi Y.Z."/>
            <person name="Huang Y.J."/>
            <person name="Li S.G."/>
            <person name="Liu S."/>
        </authorList>
    </citation>
    <scope>NUCLEOTIDE SEQUENCE</scope>
    <source>
        <strain evidence="5">HF</strain>
    </source>
</reference>
<dbReference type="AlphaFoldDB" id="A0A7H1CRI1"/>
<dbReference type="SUPFAM" id="SSF47565">
    <property type="entry name" value="Insect pheromone/odorant-binding proteins"/>
    <property type="match status" value="1"/>
</dbReference>
<evidence type="ECO:0000256" key="3">
    <source>
        <dbReference type="PIRSR" id="PIRSR015604-1"/>
    </source>
</evidence>
<dbReference type="Pfam" id="PF01395">
    <property type="entry name" value="PBP_GOBP"/>
    <property type="match status" value="1"/>
</dbReference>
<feature type="disulfide bond" evidence="3">
    <location>
        <begin position="74"/>
        <end position="132"/>
    </location>
</feature>
<comment type="similarity">
    <text evidence="1">Belongs to the PBP/GOBP family.</text>
</comment>
<dbReference type="PRINTS" id="PR00484">
    <property type="entry name" value="PBPGOBP"/>
</dbReference>
<evidence type="ECO:0000313" key="5">
    <source>
        <dbReference type="EMBL" id="QNS26339.1"/>
    </source>
</evidence>
<feature type="signal peptide" evidence="4">
    <location>
        <begin position="1"/>
        <end position="24"/>
    </location>
</feature>
<feature type="disulfide bond" evidence="3">
    <location>
        <begin position="121"/>
        <end position="141"/>
    </location>
</feature>
<dbReference type="Gene3D" id="1.10.238.20">
    <property type="entry name" value="Pheromone/general odorant binding protein domain"/>
    <property type="match status" value="1"/>
</dbReference>
<dbReference type="PIRSF" id="PIRSF015604">
    <property type="entry name" value="Odorant/phero_bd"/>
    <property type="match status" value="1"/>
</dbReference>
<dbReference type="GO" id="GO:0005549">
    <property type="term" value="F:odorant binding"/>
    <property type="evidence" value="ECO:0007669"/>
    <property type="project" value="InterPro"/>
</dbReference>
<keyword evidence="4" id="KW-0732">Signal</keyword>
<keyword evidence="2" id="KW-0813">Transport</keyword>
<proteinExistence type="evidence at transcript level"/>
<keyword evidence="3" id="KW-1015">Disulfide bond</keyword>
<evidence type="ECO:0000256" key="4">
    <source>
        <dbReference type="SAM" id="SignalP"/>
    </source>
</evidence>
<dbReference type="InterPro" id="IPR006072">
    <property type="entry name" value="Odorant/phero-bd_Lep"/>
</dbReference>
<name>A0A7H1CRI1_PIERA</name>
<feature type="disulfide bond" evidence="3">
    <location>
        <begin position="43"/>
        <end position="78"/>
    </location>
</feature>
<dbReference type="CDD" id="cd23992">
    <property type="entry name" value="PBP_GOBP"/>
    <property type="match status" value="1"/>
</dbReference>
<dbReference type="InterPro" id="IPR036728">
    <property type="entry name" value="PBP_GOBP_sf"/>
</dbReference>
<dbReference type="EMBL" id="MT468346">
    <property type="protein sequence ID" value="QNS26339.1"/>
    <property type="molecule type" value="mRNA"/>
</dbReference>
<feature type="chain" id="PRO_5028990473" evidence="4">
    <location>
        <begin position="25"/>
        <end position="166"/>
    </location>
</feature>
<protein>
    <submittedName>
        <fullName evidence="5">Pheromone binding protein 1</fullName>
    </submittedName>
</protein>
<evidence type="ECO:0000256" key="1">
    <source>
        <dbReference type="ARBA" id="ARBA00008098"/>
    </source>
</evidence>
<dbReference type="InterPro" id="IPR006170">
    <property type="entry name" value="PBP/GOBP"/>
</dbReference>
<accession>A0A7H1CRI1</accession>
<dbReference type="SMART" id="SM00708">
    <property type="entry name" value="PhBP"/>
    <property type="match status" value="1"/>
</dbReference>
<evidence type="ECO:0000256" key="2">
    <source>
        <dbReference type="ARBA" id="ARBA00022448"/>
    </source>
</evidence>